<gene>
    <name evidence="1" type="ORF">TWF694_003435</name>
</gene>
<evidence type="ECO:0000313" key="2">
    <source>
        <dbReference type="Proteomes" id="UP001365542"/>
    </source>
</evidence>
<reference evidence="1 2" key="1">
    <citation type="submission" date="2019-10" db="EMBL/GenBank/DDBJ databases">
        <authorList>
            <person name="Palmer J.M."/>
        </authorList>
    </citation>
    <scope>NUCLEOTIDE SEQUENCE [LARGE SCALE GENOMIC DNA]</scope>
    <source>
        <strain evidence="1 2">TWF694</strain>
    </source>
</reference>
<protein>
    <submittedName>
        <fullName evidence="1">Uncharacterized protein</fullName>
    </submittedName>
</protein>
<keyword evidence="2" id="KW-1185">Reference proteome</keyword>
<comment type="caution">
    <text evidence="1">The sequence shown here is derived from an EMBL/GenBank/DDBJ whole genome shotgun (WGS) entry which is preliminary data.</text>
</comment>
<organism evidence="1 2">
    <name type="scientific">Orbilia ellipsospora</name>
    <dbReference type="NCBI Taxonomy" id="2528407"/>
    <lineage>
        <taxon>Eukaryota</taxon>
        <taxon>Fungi</taxon>
        <taxon>Dikarya</taxon>
        <taxon>Ascomycota</taxon>
        <taxon>Pezizomycotina</taxon>
        <taxon>Orbiliomycetes</taxon>
        <taxon>Orbiliales</taxon>
        <taxon>Orbiliaceae</taxon>
        <taxon>Orbilia</taxon>
    </lineage>
</organism>
<evidence type="ECO:0000313" key="1">
    <source>
        <dbReference type="EMBL" id="KAK6530061.1"/>
    </source>
</evidence>
<accession>A0AAV9X0C1</accession>
<name>A0AAV9X0C1_9PEZI</name>
<dbReference type="AlphaFoldDB" id="A0AAV9X0C1"/>
<dbReference type="Proteomes" id="UP001365542">
    <property type="component" value="Unassembled WGS sequence"/>
</dbReference>
<proteinExistence type="predicted"/>
<sequence length="132" mass="15232">MSVHASGPLRCRFIKNFPLCIDIEYEVDHPWLALGDSADQTTKESMKFGVIELHRDIKILSNCDNVEAKRPRREEEAKRWPACRVDRYEVSSFNFEAQAILVRAVRNERLVLQAGTWCGSPPTPLELYSIRK</sequence>
<dbReference type="EMBL" id="JAVHJO010000013">
    <property type="protein sequence ID" value="KAK6530061.1"/>
    <property type="molecule type" value="Genomic_DNA"/>
</dbReference>